<dbReference type="RefSeq" id="WP_156622321.1">
    <property type="nucleotide sequence ID" value="NZ_CACRUB010000052.1"/>
</dbReference>
<dbReference type="AlphaFoldDB" id="A0A6N3GXJ1"/>
<sequence length="347" mass="38867">MSKKTIMVTGNLGYIGSVMVPVLVEKGYDVVGYDVGYYENCYLVESKQQLKKQLKKDLRDCCVEDFDGVDYVIHLAGLSNDPLGDFDESLTYAINYEGTMKLAKCAKEAGVKRFAYASSQSVYGISDVSKAADEEGEKNPITAYAKTKWKCECELRELCSDDFAITYLRPATAYGASPNLRCDIVFNAFVAYAFTSKMIEIKSDGTPWRPMSHVHDIISAFIAVLEAPVELIKNQSFNVGTRDNNYTVKQLAEAAQSAVAGCGLTFTGEHTDPRSYRVSADKILTVLKDYYHPQWDIAKGGKELMDYYASINFDRETFDSYKCNRLKCLKKRIAEGDIDENLRVISK</sequence>
<accession>A0A6N3GXJ1</accession>
<reference evidence="2" key="1">
    <citation type="submission" date="2019-11" db="EMBL/GenBank/DDBJ databases">
        <authorList>
            <person name="Feng L."/>
        </authorList>
    </citation>
    <scope>NUCLEOTIDE SEQUENCE</scope>
    <source>
        <strain evidence="2">FplautiiLFYP42</strain>
    </source>
</reference>
<dbReference type="CDD" id="cd08946">
    <property type="entry name" value="SDR_e"/>
    <property type="match status" value="1"/>
</dbReference>
<dbReference type="Pfam" id="PF01370">
    <property type="entry name" value="Epimerase"/>
    <property type="match status" value="1"/>
</dbReference>
<evidence type="ECO:0000259" key="1">
    <source>
        <dbReference type="Pfam" id="PF01370"/>
    </source>
</evidence>
<dbReference type="SUPFAM" id="SSF51735">
    <property type="entry name" value="NAD(P)-binding Rossmann-fold domains"/>
    <property type="match status" value="1"/>
</dbReference>
<evidence type="ECO:0000313" key="2">
    <source>
        <dbReference type="EMBL" id="VYU69145.1"/>
    </source>
</evidence>
<keyword evidence="2" id="KW-0413">Isomerase</keyword>
<feature type="domain" description="NAD-dependent epimerase/dehydratase" evidence="1">
    <location>
        <begin position="6"/>
        <end position="240"/>
    </location>
</feature>
<dbReference type="PANTHER" id="PTHR43245">
    <property type="entry name" value="BIFUNCTIONAL POLYMYXIN RESISTANCE PROTEIN ARNA"/>
    <property type="match status" value="1"/>
</dbReference>
<name>A0A6N3GXJ1_FLAPL</name>
<dbReference type="InterPro" id="IPR050177">
    <property type="entry name" value="Lipid_A_modif_metabolic_enz"/>
</dbReference>
<dbReference type="EC" id="5.1.3.2" evidence="2"/>
<dbReference type="GO" id="GO:0003978">
    <property type="term" value="F:UDP-glucose 4-epimerase activity"/>
    <property type="evidence" value="ECO:0007669"/>
    <property type="project" value="UniProtKB-EC"/>
</dbReference>
<dbReference type="Gene3D" id="3.40.50.720">
    <property type="entry name" value="NAD(P)-binding Rossmann-like Domain"/>
    <property type="match status" value="1"/>
</dbReference>
<dbReference type="PANTHER" id="PTHR43245:SF23">
    <property type="entry name" value="NAD(P)-BINDING DOMAIN-CONTAINING PROTEIN"/>
    <property type="match status" value="1"/>
</dbReference>
<organism evidence="2">
    <name type="scientific">Flavonifractor plautii</name>
    <name type="common">Fusobacterium plautii</name>
    <dbReference type="NCBI Taxonomy" id="292800"/>
    <lineage>
        <taxon>Bacteria</taxon>
        <taxon>Bacillati</taxon>
        <taxon>Bacillota</taxon>
        <taxon>Clostridia</taxon>
        <taxon>Eubacteriales</taxon>
        <taxon>Oscillospiraceae</taxon>
        <taxon>Flavonifractor</taxon>
    </lineage>
</organism>
<dbReference type="EMBL" id="CACRUB010000052">
    <property type="protein sequence ID" value="VYU69145.1"/>
    <property type="molecule type" value="Genomic_DNA"/>
</dbReference>
<dbReference type="InterPro" id="IPR001509">
    <property type="entry name" value="Epimerase_deHydtase"/>
</dbReference>
<gene>
    <name evidence="2" type="primary">galE_2</name>
    <name evidence="2" type="ORF">FPLFYP42_03437</name>
</gene>
<protein>
    <submittedName>
        <fullName evidence="2">UDP-glucose 4-epimerase</fullName>
        <ecNumber evidence="2">5.1.3.2</ecNumber>
    </submittedName>
</protein>
<dbReference type="InterPro" id="IPR036291">
    <property type="entry name" value="NAD(P)-bd_dom_sf"/>
</dbReference>
<proteinExistence type="predicted"/>